<gene>
    <name evidence="2" type="ORF">IW256_005327</name>
</gene>
<keyword evidence="3" id="KW-1185">Reference proteome</keyword>
<feature type="transmembrane region" description="Helical" evidence="1">
    <location>
        <begin position="35"/>
        <end position="52"/>
    </location>
</feature>
<proteinExistence type="predicted"/>
<protein>
    <submittedName>
        <fullName evidence="2">Uncharacterized protein</fullName>
    </submittedName>
</protein>
<name>A0A931DHF2_9ACTN</name>
<keyword evidence="1" id="KW-0812">Transmembrane</keyword>
<evidence type="ECO:0000313" key="3">
    <source>
        <dbReference type="Proteomes" id="UP000614047"/>
    </source>
</evidence>
<dbReference type="Proteomes" id="UP000614047">
    <property type="component" value="Unassembled WGS sequence"/>
</dbReference>
<reference evidence="2" key="1">
    <citation type="submission" date="2020-11" db="EMBL/GenBank/DDBJ databases">
        <title>Sequencing the genomes of 1000 actinobacteria strains.</title>
        <authorList>
            <person name="Klenk H.-P."/>
        </authorList>
    </citation>
    <scope>NUCLEOTIDE SEQUENCE</scope>
    <source>
        <strain evidence="2">DSM 43175</strain>
    </source>
</reference>
<dbReference type="EMBL" id="JADOUA010000001">
    <property type="protein sequence ID" value="MBG6091214.1"/>
    <property type="molecule type" value="Genomic_DNA"/>
</dbReference>
<evidence type="ECO:0000313" key="2">
    <source>
        <dbReference type="EMBL" id="MBG6091214.1"/>
    </source>
</evidence>
<dbReference type="AlphaFoldDB" id="A0A931DHF2"/>
<comment type="caution">
    <text evidence="2">The sequence shown here is derived from an EMBL/GenBank/DDBJ whole genome shotgun (WGS) entry which is preliminary data.</text>
</comment>
<evidence type="ECO:0000256" key="1">
    <source>
        <dbReference type="SAM" id="Phobius"/>
    </source>
</evidence>
<feature type="transmembrane region" description="Helical" evidence="1">
    <location>
        <begin position="12"/>
        <end position="29"/>
    </location>
</feature>
<sequence length="60" mass="6771">MSARTRSRRSPARAVLAFLVVFLALWAALTTWTAMYGNAACMAAALTAWWVARPFARRRR</sequence>
<keyword evidence="1" id="KW-0472">Membrane</keyword>
<organism evidence="2 3">
    <name type="scientific">Actinomadura viridis</name>
    <dbReference type="NCBI Taxonomy" id="58110"/>
    <lineage>
        <taxon>Bacteria</taxon>
        <taxon>Bacillati</taxon>
        <taxon>Actinomycetota</taxon>
        <taxon>Actinomycetes</taxon>
        <taxon>Streptosporangiales</taxon>
        <taxon>Thermomonosporaceae</taxon>
        <taxon>Actinomadura</taxon>
    </lineage>
</organism>
<keyword evidence="1" id="KW-1133">Transmembrane helix</keyword>
<accession>A0A931DHF2</accession>
<dbReference type="RefSeq" id="WP_197013558.1">
    <property type="nucleotide sequence ID" value="NZ_BAABES010000001.1"/>
</dbReference>